<evidence type="ECO:0000256" key="2">
    <source>
        <dbReference type="ARBA" id="ARBA00022679"/>
    </source>
</evidence>
<dbReference type="EMBL" id="FCOX02000029">
    <property type="protein sequence ID" value="SAK91480.1"/>
    <property type="molecule type" value="Genomic_DNA"/>
</dbReference>
<keyword evidence="3" id="KW-0418">Kinase</keyword>
<dbReference type="GO" id="GO:0005829">
    <property type="term" value="C:cytosol"/>
    <property type="evidence" value="ECO:0007669"/>
    <property type="project" value="TreeGrafter"/>
</dbReference>
<dbReference type="AlphaFoldDB" id="A0A158DAT9"/>
<dbReference type="InterPro" id="IPR052028">
    <property type="entry name" value="HipA_Ser/Thr_kinase"/>
</dbReference>
<proteinExistence type="inferred from homology"/>
<comment type="similarity">
    <text evidence="1">Belongs to the HipA Ser/Thr kinase family.</text>
</comment>
<reference evidence="6" key="1">
    <citation type="submission" date="2016-01" db="EMBL/GenBank/DDBJ databases">
        <authorList>
            <person name="Peeters C."/>
        </authorList>
    </citation>
    <scope>NUCLEOTIDE SEQUENCE</scope>
    <source>
        <strain evidence="6">LMG 29321</strain>
    </source>
</reference>
<keyword evidence="2" id="KW-0808">Transferase</keyword>
<evidence type="ECO:0000313" key="6">
    <source>
        <dbReference type="EMBL" id="SAK91480.1"/>
    </source>
</evidence>
<evidence type="ECO:0000256" key="3">
    <source>
        <dbReference type="ARBA" id="ARBA00022777"/>
    </source>
</evidence>
<organism evidence="6 7">
    <name type="scientific">Caballeronia calidae</name>
    <dbReference type="NCBI Taxonomy" id="1777139"/>
    <lineage>
        <taxon>Bacteria</taxon>
        <taxon>Pseudomonadati</taxon>
        <taxon>Pseudomonadota</taxon>
        <taxon>Betaproteobacteria</taxon>
        <taxon>Burkholderiales</taxon>
        <taxon>Burkholderiaceae</taxon>
        <taxon>Caballeronia</taxon>
    </lineage>
</organism>
<feature type="region of interest" description="Disordered" evidence="4">
    <location>
        <begin position="245"/>
        <end position="269"/>
    </location>
</feature>
<gene>
    <name evidence="6" type="ORF">AWB78_04926</name>
</gene>
<dbReference type="Proteomes" id="UP000071859">
    <property type="component" value="Unassembled WGS sequence"/>
</dbReference>
<dbReference type="GO" id="GO:0004674">
    <property type="term" value="F:protein serine/threonine kinase activity"/>
    <property type="evidence" value="ECO:0007669"/>
    <property type="project" value="TreeGrafter"/>
</dbReference>
<keyword evidence="7" id="KW-1185">Reference proteome</keyword>
<protein>
    <submittedName>
        <fullName evidence="6">HipA domain-containing protein</fullName>
    </submittedName>
</protein>
<dbReference type="Gene3D" id="1.10.1070.20">
    <property type="match status" value="1"/>
</dbReference>
<evidence type="ECO:0000313" key="7">
    <source>
        <dbReference type="Proteomes" id="UP000071859"/>
    </source>
</evidence>
<feature type="domain" description="HipA-like C-terminal" evidence="5">
    <location>
        <begin position="172"/>
        <end position="412"/>
    </location>
</feature>
<comment type="caution">
    <text evidence="6">The sequence shown here is derived from an EMBL/GenBank/DDBJ whole genome shotgun (WGS) entry which is preliminary data.</text>
</comment>
<dbReference type="PANTHER" id="PTHR37419:SF8">
    <property type="entry name" value="TOXIN YJJJ"/>
    <property type="match status" value="1"/>
</dbReference>
<sequence length="453" mass="49915">MTGAKHLLVFAHLDGNWTCCGRLVMTEQTDGRVSSTFEYEESYLAHSNRVELDPVSLSLAEKPITPSKQRIPKDALSLFGAFRDATPDAFGRRVIERKLGAPLNGLLEAQYLMNGGPHRVGALDFRLESSIGPSSQIDDSVDLDKIAEAVERIDEGLPISPELEAIFAQGAGLGGARPKASFRDDKGVAWVAKFPTRSDAFDVSSVEYATLLLAAKTGVHVPAVKTVAIGDRRVLLSQRFDRFRAPTTDSKSHPAGQKRPRAGPEAGPEAGTVEQRVFYASALTMTGYTEIESRFASYADVAAAGLVHSRTAIGVDDAAQIYKRMLIDILVSNDDGHLRNTGYIYNSAFRTWQLSPCFDVVPRPSFAFDRFLHLQVGEYGRAATLDNALSWHQMFWLSEELACEYVAEAWNTVRDWRQHFEHSGVGPIDIEKVASAFRSIDDIASPELRRKLP</sequence>
<accession>A0A158DAT9</accession>
<evidence type="ECO:0000256" key="1">
    <source>
        <dbReference type="ARBA" id="ARBA00010164"/>
    </source>
</evidence>
<evidence type="ECO:0000259" key="5">
    <source>
        <dbReference type="Pfam" id="PF07804"/>
    </source>
</evidence>
<name>A0A158DAT9_9BURK</name>
<dbReference type="Pfam" id="PF07804">
    <property type="entry name" value="HipA_C"/>
    <property type="match status" value="1"/>
</dbReference>
<dbReference type="PANTHER" id="PTHR37419">
    <property type="entry name" value="SERINE/THREONINE-PROTEIN KINASE TOXIN HIPA"/>
    <property type="match status" value="1"/>
</dbReference>
<evidence type="ECO:0000256" key="4">
    <source>
        <dbReference type="SAM" id="MobiDB-lite"/>
    </source>
</evidence>
<dbReference type="OrthoDB" id="9805913at2"/>
<dbReference type="InterPro" id="IPR012893">
    <property type="entry name" value="HipA-like_C"/>
</dbReference>